<proteinExistence type="predicted"/>
<dbReference type="Gene3D" id="3.30.750.24">
    <property type="entry name" value="STAS domain"/>
    <property type="match status" value="1"/>
</dbReference>
<accession>A0ABZ1UL48</accession>
<dbReference type="InterPro" id="IPR036513">
    <property type="entry name" value="STAS_dom_sf"/>
</dbReference>
<dbReference type="EMBL" id="CP136508">
    <property type="protein sequence ID" value="WUR12903.1"/>
    <property type="molecule type" value="Genomic_DNA"/>
</dbReference>
<evidence type="ECO:0000259" key="2">
    <source>
        <dbReference type="Pfam" id="PF13466"/>
    </source>
</evidence>
<evidence type="ECO:0000256" key="1">
    <source>
        <dbReference type="SAM" id="MobiDB-lite"/>
    </source>
</evidence>
<organism evidence="3 4">
    <name type="scientific">[Empedobacter] haloabium</name>
    <dbReference type="NCBI Taxonomy" id="592317"/>
    <lineage>
        <taxon>Bacteria</taxon>
        <taxon>Pseudomonadati</taxon>
        <taxon>Pseudomonadota</taxon>
        <taxon>Betaproteobacteria</taxon>
        <taxon>Burkholderiales</taxon>
        <taxon>Oxalobacteraceae</taxon>
        <taxon>Telluria group</taxon>
        <taxon>Telluria group incertae sedis</taxon>
    </lineage>
</organism>
<dbReference type="SUPFAM" id="SSF52091">
    <property type="entry name" value="SpoIIaa-like"/>
    <property type="match status" value="1"/>
</dbReference>
<feature type="domain" description="MlaB-like STAS" evidence="2">
    <location>
        <begin position="355"/>
        <end position="424"/>
    </location>
</feature>
<dbReference type="Pfam" id="PF13466">
    <property type="entry name" value="STAS_2"/>
    <property type="match status" value="1"/>
</dbReference>
<protein>
    <submittedName>
        <fullName evidence="3">STAS domain-containing protein</fullName>
    </submittedName>
</protein>
<keyword evidence="4" id="KW-1185">Reference proteome</keyword>
<evidence type="ECO:0000313" key="3">
    <source>
        <dbReference type="EMBL" id="WUR12903.1"/>
    </source>
</evidence>
<dbReference type="Proteomes" id="UP000321323">
    <property type="component" value="Chromosome"/>
</dbReference>
<sequence length="435" mass="46947">MGLFTRFRKGKTDHSVDDDEVLARLSANSELRRQREQADLQRDIARATALKIDAIEAAMAADMFDDPEPTFRRPPRPTPPAQQDGNTLPLLDGAVTELLGDEETPAEAAAAERAPVVEEAALLYAGGDAAAARQLLAAAVAGDSGAPGARDRTAWWMLFDLYHVLGEQDAFDDLAIDYASTFETSPPSWQPPPAGADGYSGVAPTVQFSGMLDERAVTQAERLRTAADAPVLRVDFSRVLAVTPAGCGPVLDALRAVSPQRELQLAGAGELVAHLRALLDVGRRDEGEAPWLLLLELLRLLNREKEFEEAAMDYCVTFEMSPPQFVAPGNVANTPRQAGAPAADRYLLPHVIEADVEPLLAAIRAYAGQGATLVFDCSHLVRIDLAAGGQLLGCLRALAQEASRRIELRELNHLVAALLRLLGFADVARLFPHRY</sequence>
<reference evidence="3 4" key="1">
    <citation type="journal article" date="2019" name="Int. J. Syst. Evol. Microbiol.">
        <title>The Draft Whole-Genome Sequence of the Antibiotic Producer Empedobacter haloabium ATCC 31962 Provides Indications for Its Taxonomic Reclassification.</title>
        <authorList>
            <person name="Miess H."/>
            <person name="Arlt P."/>
            <person name="Apel A.K."/>
            <person name="Weber T."/>
            <person name="Nieselt K."/>
            <person name="Hanssen F."/>
            <person name="Czemmel S."/>
            <person name="Nahnsen S."/>
            <person name="Gross H."/>
        </authorList>
    </citation>
    <scope>NUCLEOTIDE SEQUENCE [LARGE SCALE GENOMIC DNA]</scope>
    <source>
        <strain evidence="3 4">ATCC 31962</strain>
    </source>
</reference>
<name>A0ABZ1UL48_9BURK</name>
<evidence type="ECO:0000313" key="4">
    <source>
        <dbReference type="Proteomes" id="UP000321323"/>
    </source>
</evidence>
<gene>
    <name evidence="3" type="ORF">E7V67_024965</name>
</gene>
<dbReference type="InterPro" id="IPR058548">
    <property type="entry name" value="MlaB-like_STAS"/>
</dbReference>
<feature type="region of interest" description="Disordered" evidence="1">
    <location>
        <begin position="65"/>
        <end position="88"/>
    </location>
</feature>